<gene>
    <name evidence="2" type="ORF">GCM10009430_18780</name>
</gene>
<dbReference type="InterPro" id="IPR016181">
    <property type="entry name" value="Acyl_CoA_acyltransferase"/>
</dbReference>
<evidence type="ECO:0000259" key="1">
    <source>
        <dbReference type="PROSITE" id="PS51186"/>
    </source>
</evidence>
<evidence type="ECO:0000313" key="3">
    <source>
        <dbReference type="Proteomes" id="UP001501758"/>
    </source>
</evidence>
<sequence length="163" mass="18954">MEDLDIMHNEVNNDDDVMEFFPYKPTLDQTKDFILRMQQHYERTGFCYFAVDLLESNELVGFIGLSEQSYLEELGTFIDIGWRLKKSTWRKGLATEGAKACLAYASEHLELEDIYSVAPEINKNSIAVMEKIGMKHLKIFDHPKLLSDVRLKTCALYHKNLRN</sequence>
<organism evidence="2 3">
    <name type="scientific">Aquimarina litoralis</name>
    <dbReference type="NCBI Taxonomy" id="584605"/>
    <lineage>
        <taxon>Bacteria</taxon>
        <taxon>Pseudomonadati</taxon>
        <taxon>Bacteroidota</taxon>
        <taxon>Flavobacteriia</taxon>
        <taxon>Flavobacteriales</taxon>
        <taxon>Flavobacteriaceae</taxon>
        <taxon>Aquimarina</taxon>
    </lineage>
</organism>
<dbReference type="Proteomes" id="UP001501758">
    <property type="component" value="Unassembled WGS sequence"/>
</dbReference>
<accession>A0ABN1IR16</accession>
<dbReference type="PROSITE" id="PS51186">
    <property type="entry name" value="GNAT"/>
    <property type="match status" value="1"/>
</dbReference>
<dbReference type="PANTHER" id="PTHR43792:SF1">
    <property type="entry name" value="N-ACETYLTRANSFERASE DOMAIN-CONTAINING PROTEIN"/>
    <property type="match status" value="1"/>
</dbReference>
<dbReference type="InterPro" id="IPR051531">
    <property type="entry name" value="N-acetyltransferase"/>
</dbReference>
<dbReference type="Pfam" id="PF13302">
    <property type="entry name" value="Acetyltransf_3"/>
    <property type="match status" value="1"/>
</dbReference>
<keyword evidence="3" id="KW-1185">Reference proteome</keyword>
<dbReference type="Gene3D" id="3.40.630.30">
    <property type="match status" value="1"/>
</dbReference>
<dbReference type="InterPro" id="IPR000182">
    <property type="entry name" value="GNAT_dom"/>
</dbReference>
<protein>
    <submittedName>
        <fullName evidence="2">GNAT family N-acetyltransferase</fullName>
    </submittedName>
</protein>
<evidence type="ECO:0000313" key="2">
    <source>
        <dbReference type="EMBL" id="GAA0719564.1"/>
    </source>
</evidence>
<dbReference type="PANTHER" id="PTHR43792">
    <property type="entry name" value="GNAT FAMILY, PUTATIVE (AFU_ORTHOLOGUE AFUA_3G00765)-RELATED-RELATED"/>
    <property type="match status" value="1"/>
</dbReference>
<proteinExistence type="predicted"/>
<comment type="caution">
    <text evidence="2">The sequence shown here is derived from an EMBL/GenBank/DDBJ whole genome shotgun (WGS) entry which is preliminary data.</text>
</comment>
<dbReference type="SUPFAM" id="SSF55729">
    <property type="entry name" value="Acyl-CoA N-acyltransferases (Nat)"/>
    <property type="match status" value="1"/>
</dbReference>
<feature type="domain" description="N-acetyltransferase" evidence="1">
    <location>
        <begin position="7"/>
        <end position="163"/>
    </location>
</feature>
<dbReference type="EMBL" id="BAAAGE010000002">
    <property type="protein sequence ID" value="GAA0719564.1"/>
    <property type="molecule type" value="Genomic_DNA"/>
</dbReference>
<reference evidence="2 3" key="1">
    <citation type="journal article" date="2019" name="Int. J. Syst. Evol. Microbiol.">
        <title>The Global Catalogue of Microorganisms (GCM) 10K type strain sequencing project: providing services to taxonomists for standard genome sequencing and annotation.</title>
        <authorList>
            <consortium name="The Broad Institute Genomics Platform"/>
            <consortium name="The Broad Institute Genome Sequencing Center for Infectious Disease"/>
            <person name="Wu L."/>
            <person name="Ma J."/>
        </authorList>
    </citation>
    <scope>NUCLEOTIDE SEQUENCE [LARGE SCALE GENOMIC DNA]</scope>
    <source>
        <strain evidence="2 3">JCM 15974</strain>
    </source>
</reference>
<name>A0ABN1IR16_9FLAO</name>